<name>A0A1S9PHH3_9SPHI</name>
<protein>
    <submittedName>
        <fullName evidence="1">Uncharacterized protein</fullName>
    </submittedName>
</protein>
<dbReference type="Proteomes" id="UP000189739">
    <property type="component" value="Unassembled WGS sequence"/>
</dbReference>
<comment type="caution">
    <text evidence="1">The sequence shown here is derived from an EMBL/GenBank/DDBJ whole genome shotgun (WGS) entry which is preliminary data.</text>
</comment>
<gene>
    <name evidence="1" type="ORF">BC343_25730</name>
</gene>
<proteinExistence type="predicted"/>
<sequence>MLLKTTAQGSAFQFEVTPLANDNRIFFHVQVAGGGSILLEKRNPGGKWRLIKGGTLEKSHYEAICHAIDNASAVELLNEIMPLDGNAWPDQ</sequence>
<evidence type="ECO:0000313" key="2">
    <source>
        <dbReference type="Proteomes" id="UP000189739"/>
    </source>
</evidence>
<dbReference type="RefSeq" id="WP_078347702.1">
    <property type="nucleotide sequence ID" value="NZ_MBTF01000007.1"/>
</dbReference>
<reference evidence="1 2" key="1">
    <citation type="submission" date="2016-07" db="EMBL/GenBank/DDBJ databases">
        <title>Genomic analysis of zinc-resistant bacterium Mucilaginibacter pedocola TBZ30.</title>
        <authorList>
            <person name="Huang J."/>
            <person name="Tang J."/>
        </authorList>
    </citation>
    <scope>NUCLEOTIDE SEQUENCE [LARGE SCALE GENOMIC DNA]</scope>
    <source>
        <strain evidence="1 2">TBZ30</strain>
    </source>
</reference>
<keyword evidence="2" id="KW-1185">Reference proteome</keyword>
<dbReference type="EMBL" id="MBTF01000007">
    <property type="protein sequence ID" value="OOQ60416.1"/>
    <property type="molecule type" value="Genomic_DNA"/>
</dbReference>
<dbReference type="AlphaFoldDB" id="A0A1S9PHH3"/>
<organism evidence="1 2">
    <name type="scientific">Mucilaginibacter pedocola</name>
    <dbReference type="NCBI Taxonomy" id="1792845"/>
    <lineage>
        <taxon>Bacteria</taxon>
        <taxon>Pseudomonadati</taxon>
        <taxon>Bacteroidota</taxon>
        <taxon>Sphingobacteriia</taxon>
        <taxon>Sphingobacteriales</taxon>
        <taxon>Sphingobacteriaceae</taxon>
        <taxon>Mucilaginibacter</taxon>
    </lineage>
</organism>
<evidence type="ECO:0000313" key="1">
    <source>
        <dbReference type="EMBL" id="OOQ60416.1"/>
    </source>
</evidence>
<accession>A0A1S9PHH3</accession>